<accession>A0A2N3YHA7</accession>
<proteinExistence type="predicted"/>
<protein>
    <submittedName>
        <fullName evidence="2">Uncharacterized protein</fullName>
    </submittedName>
</protein>
<gene>
    <name evidence="2" type="ORF">ATL31_1020</name>
</gene>
<evidence type="ECO:0000313" key="3">
    <source>
        <dbReference type="Proteomes" id="UP000233781"/>
    </source>
</evidence>
<dbReference type="EMBL" id="PJNE01000001">
    <property type="protein sequence ID" value="PKW26214.1"/>
    <property type="molecule type" value="Genomic_DNA"/>
</dbReference>
<sequence length="171" mass="18122">MTTTLTRPLPGPDATAGRGRGRARRLVWLLVVLALAVGATFGYRAYAAHAADVRTGTDAVSADEFAARTGIRVDLLGVTAQGGMIEFRYQVLDPDKASLILHDESKRPILVAEGSGQTLAMVSRPHSHKADLRAGGTYFFLMANTASAIHDGTEVSVIIGDARLEHVAARA</sequence>
<keyword evidence="1" id="KW-0472">Membrane</keyword>
<dbReference type="RefSeq" id="WP_101394818.1">
    <property type="nucleotide sequence ID" value="NZ_PJNE01000001.1"/>
</dbReference>
<comment type="caution">
    <text evidence="2">The sequence shown here is derived from an EMBL/GenBank/DDBJ whole genome shotgun (WGS) entry which is preliminary data.</text>
</comment>
<evidence type="ECO:0000256" key="1">
    <source>
        <dbReference type="SAM" id="Phobius"/>
    </source>
</evidence>
<dbReference type="Proteomes" id="UP000233781">
    <property type="component" value="Unassembled WGS sequence"/>
</dbReference>
<feature type="transmembrane region" description="Helical" evidence="1">
    <location>
        <begin position="26"/>
        <end position="46"/>
    </location>
</feature>
<dbReference type="OrthoDB" id="5117461at2"/>
<reference evidence="2 3" key="1">
    <citation type="submission" date="2017-12" db="EMBL/GenBank/DDBJ databases">
        <title>Sequencing the genomes of 1000 Actinobacteria strains.</title>
        <authorList>
            <person name="Klenk H.-P."/>
        </authorList>
    </citation>
    <scope>NUCLEOTIDE SEQUENCE [LARGE SCALE GENOMIC DNA]</scope>
    <source>
        <strain evidence="2 3">DSM 12806</strain>
    </source>
</reference>
<evidence type="ECO:0000313" key="2">
    <source>
        <dbReference type="EMBL" id="PKW26214.1"/>
    </source>
</evidence>
<name>A0A2N3YHA7_9MICO</name>
<keyword evidence="3" id="KW-1185">Reference proteome</keyword>
<dbReference type="AlphaFoldDB" id="A0A2N3YHA7"/>
<keyword evidence="1" id="KW-1133">Transmembrane helix</keyword>
<organism evidence="2 3">
    <name type="scientific">Phycicoccus duodecadis</name>
    <dbReference type="NCBI Taxonomy" id="173053"/>
    <lineage>
        <taxon>Bacteria</taxon>
        <taxon>Bacillati</taxon>
        <taxon>Actinomycetota</taxon>
        <taxon>Actinomycetes</taxon>
        <taxon>Micrococcales</taxon>
        <taxon>Intrasporangiaceae</taxon>
        <taxon>Phycicoccus</taxon>
    </lineage>
</organism>
<keyword evidence="1" id="KW-0812">Transmembrane</keyword>